<feature type="domain" description="Methyltransferase type 11" evidence="2">
    <location>
        <begin position="67"/>
        <end position="169"/>
    </location>
</feature>
<name>A0ABV3RB62_9SPHN</name>
<dbReference type="GO" id="GO:0061542">
    <property type="term" value="F:3-demethylubiquinol 3-O-methyltransferase activity"/>
    <property type="evidence" value="ECO:0007669"/>
    <property type="project" value="UniProtKB-EC"/>
</dbReference>
<feature type="region of interest" description="Disordered" evidence="1">
    <location>
        <begin position="1"/>
        <end position="23"/>
    </location>
</feature>
<evidence type="ECO:0000313" key="4">
    <source>
        <dbReference type="Proteomes" id="UP001556118"/>
    </source>
</evidence>
<keyword evidence="4" id="KW-1185">Reference proteome</keyword>
<keyword evidence="3" id="KW-0808">Transferase</keyword>
<dbReference type="RefSeq" id="WP_367772339.1">
    <property type="nucleotide sequence ID" value="NZ_JBFNXR010000022.1"/>
</dbReference>
<dbReference type="EC" id="2.1.1.64" evidence="3"/>
<dbReference type="Gene3D" id="3.40.50.150">
    <property type="entry name" value="Vaccinia Virus protein VP39"/>
    <property type="match status" value="1"/>
</dbReference>
<evidence type="ECO:0000313" key="3">
    <source>
        <dbReference type="EMBL" id="MEW9855142.1"/>
    </source>
</evidence>
<dbReference type="GO" id="GO:0102208">
    <property type="term" value="F:2-polyprenyl-6-hydroxyphenol methylase activity"/>
    <property type="evidence" value="ECO:0007669"/>
    <property type="project" value="UniProtKB-EC"/>
</dbReference>
<dbReference type="InterPro" id="IPR013216">
    <property type="entry name" value="Methyltransf_11"/>
</dbReference>
<dbReference type="SUPFAM" id="SSF53335">
    <property type="entry name" value="S-adenosyl-L-methionine-dependent methyltransferases"/>
    <property type="match status" value="1"/>
</dbReference>
<organism evidence="3 4">
    <name type="scientific">Novosphingobium rhizovicinum</name>
    <dbReference type="NCBI Taxonomy" id="3228928"/>
    <lineage>
        <taxon>Bacteria</taxon>
        <taxon>Pseudomonadati</taxon>
        <taxon>Pseudomonadota</taxon>
        <taxon>Alphaproteobacteria</taxon>
        <taxon>Sphingomonadales</taxon>
        <taxon>Sphingomonadaceae</taxon>
        <taxon>Novosphingobium</taxon>
    </lineage>
</organism>
<gene>
    <name evidence="3" type="ORF">ABUH87_08100</name>
</gene>
<accession>A0ABV3RB62</accession>
<reference evidence="3 4" key="1">
    <citation type="submission" date="2024-06" db="EMBL/GenBank/DDBJ databases">
        <title>Novosphingobium rhizovicinus M1R2S20.</title>
        <authorList>
            <person name="Sun J.-Q."/>
        </authorList>
    </citation>
    <scope>NUCLEOTIDE SEQUENCE [LARGE SCALE GENOMIC DNA]</scope>
    <source>
        <strain evidence="3 4">M1R2S20</strain>
    </source>
</reference>
<dbReference type="Pfam" id="PF08241">
    <property type="entry name" value="Methyltransf_11"/>
    <property type="match status" value="1"/>
</dbReference>
<evidence type="ECO:0000259" key="2">
    <source>
        <dbReference type="Pfam" id="PF08241"/>
    </source>
</evidence>
<dbReference type="CDD" id="cd02440">
    <property type="entry name" value="AdoMet_MTases"/>
    <property type="match status" value="1"/>
</dbReference>
<dbReference type="GO" id="GO:0032259">
    <property type="term" value="P:methylation"/>
    <property type="evidence" value="ECO:0007669"/>
    <property type="project" value="UniProtKB-KW"/>
</dbReference>
<sequence length="281" mass="31657">MQTQTASPSGATEPKYKPWELPPLPGETPAELAWRRNLAYFEYQHDSVREFWRRIPTAPDLRGKKILELGCGHGTLSVGMAQAGAAEVWGFDLDDERISFAERHVPAQFPEYASAVHFRCEDICDYLSPQTEGTIDIIVSKDTFEHIIPLNETVEAMRRLLKPGGYAVIGTSPLYYSPFGDHGWYLGPGKPWSTLIPEPILFKLAGKRAGRPIRSAHDMGLNKMTPADFRRAFPATDWRTKAIDYNQGGGMGMKAFRVLRRIGPLEPIFTTSIYTVMERIR</sequence>
<protein>
    <submittedName>
        <fullName evidence="3">Class I SAM-dependent methyltransferase</fullName>
        <ecNumber evidence="3">2.1.1.222</ecNumber>
        <ecNumber evidence="3">2.1.1.64</ecNumber>
    </submittedName>
</protein>
<dbReference type="EMBL" id="JBFNXR010000022">
    <property type="protein sequence ID" value="MEW9855142.1"/>
    <property type="molecule type" value="Genomic_DNA"/>
</dbReference>
<dbReference type="PANTHER" id="PTHR43861">
    <property type="entry name" value="TRANS-ACONITATE 2-METHYLTRANSFERASE-RELATED"/>
    <property type="match status" value="1"/>
</dbReference>
<feature type="compositionally biased region" description="Polar residues" evidence="1">
    <location>
        <begin position="1"/>
        <end position="10"/>
    </location>
</feature>
<keyword evidence="3" id="KW-0489">Methyltransferase</keyword>
<dbReference type="InterPro" id="IPR029063">
    <property type="entry name" value="SAM-dependent_MTases_sf"/>
</dbReference>
<evidence type="ECO:0000256" key="1">
    <source>
        <dbReference type="SAM" id="MobiDB-lite"/>
    </source>
</evidence>
<dbReference type="Proteomes" id="UP001556118">
    <property type="component" value="Unassembled WGS sequence"/>
</dbReference>
<comment type="caution">
    <text evidence="3">The sequence shown here is derived from an EMBL/GenBank/DDBJ whole genome shotgun (WGS) entry which is preliminary data.</text>
</comment>
<dbReference type="EC" id="2.1.1.222" evidence="3"/>
<proteinExistence type="predicted"/>